<dbReference type="AlphaFoldDB" id="A0A399G743"/>
<proteinExistence type="predicted"/>
<evidence type="ECO:0000313" key="2">
    <source>
        <dbReference type="Proteomes" id="UP000265719"/>
    </source>
</evidence>
<dbReference type="OrthoDB" id="3695445at2"/>
<dbReference type="KEGG" id="thao:NI17_004205"/>
<reference evidence="1" key="1">
    <citation type="submission" date="2020-10" db="EMBL/GenBank/DDBJ databases">
        <title>De novo genome project of the cellulose decomposer Thermobifida halotolerans type strain.</title>
        <authorList>
            <person name="Nagy I."/>
            <person name="Horvath B."/>
            <person name="Kukolya J."/>
            <person name="Nagy I."/>
            <person name="Orsini M."/>
        </authorList>
    </citation>
    <scope>NUCLEOTIDE SEQUENCE</scope>
    <source>
        <strain evidence="1">DSM 44931</strain>
    </source>
</reference>
<dbReference type="EMBL" id="CP063196">
    <property type="protein sequence ID" value="UOE20443.1"/>
    <property type="molecule type" value="Genomic_DNA"/>
</dbReference>
<sequence length="162" mass="17125">MNRMTVAVATAAAAAGGAAVWYRLRTRAEHGVAHHSATVLTDLDETLAAWREPGRVPGLLAEATPTTDETEPAAPVPGDGQLALRVLLTPAPAQRGTEIRVRAEGPTARAHSGRLREDLRRLKAILECGEALTVEGQPSARGPAAEQLQERVYVALRRGGMG</sequence>
<evidence type="ECO:0000313" key="1">
    <source>
        <dbReference type="EMBL" id="UOE20443.1"/>
    </source>
</evidence>
<gene>
    <name evidence="1" type="ORF">NI17_004205</name>
</gene>
<dbReference type="Proteomes" id="UP000265719">
    <property type="component" value="Chromosome"/>
</dbReference>
<name>A0A399G743_9ACTN</name>
<organism evidence="1 2">
    <name type="scientific">Thermobifida halotolerans</name>
    <dbReference type="NCBI Taxonomy" id="483545"/>
    <lineage>
        <taxon>Bacteria</taxon>
        <taxon>Bacillati</taxon>
        <taxon>Actinomycetota</taxon>
        <taxon>Actinomycetes</taxon>
        <taxon>Streptosporangiales</taxon>
        <taxon>Nocardiopsidaceae</taxon>
        <taxon>Thermobifida</taxon>
    </lineage>
</organism>
<accession>A0A399G743</accession>
<protein>
    <submittedName>
        <fullName evidence="1">Uncharacterized protein</fullName>
    </submittedName>
</protein>
<dbReference type="RefSeq" id="WP_068689239.1">
    <property type="nucleotide sequence ID" value="NZ_CP063196.1"/>
</dbReference>
<keyword evidence="2" id="KW-1185">Reference proteome</keyword>